<organism evidence="1 2">
    <name type="scientific">Pseudomonas marginalis pv. marginalis</name>
    <dbReference type="NCBI Taxonomy" id="97473"/>
    <lineage>
        <taxon>Bacteria</taxon>
        <taxon>Pseudomonadati</taxon>
        <taxon>Pseudomonadota</taxon>
        <taxon>Gammaproteobacteria</taxon>
        <taxon>Pseudomonadales</taxon>
        <taxon>Pseudomonadaceae</taxon>
        <taxon>Pseudomonas</taxon>
    </lineage>
</organism>
<dbReference type="AlphaFoldDB" id="A0A3M3WNY6"/>
<dbReference type="EMBL" id="RBQF01000244">
    <property type="protein sequence ID" value="RMP06560.1"/>
    <property type="molecule type" value="Genomic_DNA"/>
</dbReference>
<evidence type="ECO:0000313" key="2">
    <source>
        <dbReference type="Proteomes" id="UP000276587"/>
    </source>
</evidence>
<reference evidence="1 2" key="1">
    <citation type="submission" date="2018-08" db="EMBL/GenBank/DDBJ databases">
        <title>Recombination of ecologically and evolutionarily significant loci maintains genetic cohesion in the Pseudomonas syringae species complex.</title>
        <authorList>
            <person name="Dillon M."/>
            <person name="Thakur S."/>
            <person name="Almeida R.N.D."/>
            <person name="Weir B.S."/>
            <person name="Guttman D.S."/>
        </authorList>
    </citation>
    <scope>NUCLEOTIDE SEQUENCE [LARGE SCALE GENOMIC DNA]</scope>
    <source>
        <strain evidence="1 2">ICMP 3555</strain>
    </source>
</reference>
<sequence>MGRAWWEDLRVDQFFPGPDAAQRVEAVGQGLAEHDHVRLHVEVLDRPQLAGAVEAHLDFVGHHQDAVLVQHLLEFAVEVHRRDHVAAGALDRLDVKRGVFALADFRVPHAVVFGLEQAGELLHAVAAVLFLGHAFRAAEVVRERDELRALAEVAVAATVAVAGGDRRRAEGTPVVAAFEGEHQALAVGGVTHHFQGVFDGLRTADVEVHTTVEAEFFLGVDRDHFRQLDLAFVQVLAGDLRQGVDLLFQRVVQARVGVAEVDRRVPHLQVEVGLVFGVPHIGAFATAENTWRLDVVDGVAIGAVFGFFIQKDLVFGGSDTDIRHGGRVPDCQKRC</sequence>
<proteinExistence type="predicted"/>
<comment type="caution">
    <text evidence="1">The sequence shown here is derived from an EMBL/GenBank/DDBJ whole genome shotgun (WGS) entry which is preliminary data.</text>
</comment>
<evidence type="ECO:0000313" key="1">
    <source>
        <dbReference type="EMBL" id="RMP06560.1"/>
    </source>
</evidence>
<dbReference type="Proteomes" id="UP000276587">
    <property type="component" value="Unassembled WGS sequence"/>
</dbReference>
<keyword evidence="2" id="KW-1185">Reference proteome</keyword>
<name>A0A3M3WNY6_PSEMA</name>
<gene>
    <name evidence="1" type="ORF">ALQ29_05598</name>
</gene>
<accession>A0A3M3WNY6</accession>
<protein>
    <submittedName>
        <fullName evidence="1">Uncharacterized protein</fullName>
    </submittedName>
</protein>